<feature type="transmembrane region" description="Helical" evidence="7">
    <location>
        <begin position="35"/>
        <end position="54"/>
    </location>
</feature>
<dbReference type="GO" id="GO:0005886">
    <property type="term" value="C:plasma membrane"/>
    <property type="evidence" value="ECO:0007669"/>
    <property type="project" value="UniProtKB-SubCell"/>
</dbReference>
<protein>
    <recommendedName>
        <fullName evidence="8">Type IV secretion system coupling protein TraD DNA-binding domain-containing protein</fullName>
    </recommendedName>
</protein>
<dbReference type="SUPFAM" id="SSF52540">
    <property type="entry name" value="P-loop containing nucleoside triphosphate hydrolases"/>
    <property type="match status" value="1"/>
</dbReference>
<dbReference type="EMBL" id="CBSW010000164">
    <property type="protein sequence ID" value="CDG97106.1"/>
    <property type="molecule type" value="Genomic_DNA"/>
</dbReference>
<keyword evidence="3 7" id="KW-0812">Transmembrane</keyword>
<evidence type="ECO:0000256" key="1">
    <source>
        <dbReference type="ARBA" id="ARBA00004651"/>
    </source>
</evidence>
<gene>
    <name evidence="9" type="ORF">XBP1_2460014</name>
</gene>
<evidence type="ECO:0000256" key="4">
    <source>
        <dbReference type="ARBA" id="ARBA00022989"/>
    </source>
</evidence>
<name>A0A077N4P4_XENBV</name>
<feature type="region of interest" description="Disordered" evidence="6">
    <location>
        <begin position="629"/>
        <end position="691"/>
    </location>
</feature>
<dbReference type="PANTHER" id="PTHR37937">
    <property type="entry name" value="CONJUGATIVE TRANSFER: DNA TRANSPORT"/>
    <property type="match status" value="1"/>
</dbReference>
<dbReference type="HOGENOM" id="CLU_016763_4_1_6"/>
<evidence type="ECO:0000313" key="9">
    <source>
        <dbReference type="EMBL" id="CDG97106.1"/>
    </source>
</evidence>
<proteinExistence type="predicted"/>
<dbReference type="RefSeq" id="WP_051863133.1">
    <property type="nucleotide sequence ID" value="NZ_CAWLWN010000208.1"/>
</dbReference>
<feature type="transmembrane region" description="Helical" evidence="7">
    <location>
        <begin position="117"/>
        <end position="139"/>
    </location>
</feature>
<evidence type="ECO:0000313" key="10">
    <source>
        <dbReference type="Proteomes" id="UP000028511"/>
    </source>
</evidence>
<keyword evidence="5 7" id="KW-0472">Membrane</keyword>
<dbReference type="Pfam" id="PF10412">
    <property type="entry name" value="TrwB_AAD_bind"/>
    <property type="match status" value="1"/>
</dbReference>
<feature type="domain" description="Type IV secretion system coupling protein TraD DNA-binding" evidence="8">
    <location>
        <begin position="179"/>
        <end position="563"/>
    </location>
</feature>
<evidence type="ECO:0000256" key="7">
    <source>
        <dbReference type="SAM" id="Phobius"/>
    </source>
</evidence>
<evidence type="ECO:0000259" key="8">
    <source>
        <dbReference type="Pfam" id="PF10412"/>
    </source>
</evidence>
<evidence type="ECO:0000256" key="6">
    <source>
        <dbReference type="SAM" id="MobiDB-lite"/>
    </source>
</evidence>
<dbReference type="Proteomes" id="UP000028511">
    <property type="component" value="Unassembled WGS sequence"/>
</dbReference>
<comment type="subcellular location">
    <subcellularLocation>
        <location evidence="1">Cell membrane</location>
        <topology evidence="1">Multi-pass membrane protein</topology>
    </subcellularLocation>
</comment>
<organism evidence="9 10">
    <name type="scientific">Xenorhabdus bovienii str. puntauvense</name>
    <dbReference type="NCBI Taxonomy" id="1398201"/>
    <lineage>
        <taxon>Bacteria</taxon>
        <taxon>Pseudomonadati</taxon>
        <taxon>Pseudomonadota</taxon>
        <taxon>Gammaproteobacteria</taxon>
        <taxon>Enterobacterales</taxon>
        <taxon>Morganellaceae</taxon>
        <taxon>Xenorhabdus</taxon>
    </lineage>
</organism>
<keyword evidence="4 7" id="KW-1133">Transmembrane helix</keyword>
<dbReference type="InterPro" id="IPR027417">
    <property type="entry name" value="P-loop_NTPase"/>
</dbReference>
<comment type="caution">
    <text evidence="9">The sequence shown here is derived from an EMBL/GenBank/DDBJ whole genome shotgun (WGS) entry which is preliminary data.</text>
</comment>
<dbReference type="CDD" id="cd01127">
    <property type="entry name" value="TrwB_TraG_TraD_VirD4"/>
    <property type="match status" value="1"/>
</dbReference>
<evidence type="ECO:0000256" key="2">
    <source>
        <dbReference type="ARBA" id="ARBA00022475"/>
    </source>
</evidence>
<dbReference type="Gene3D" id="3.40.50.300">
    <property type="entry name" value="P-loop containing nucleotide triphosphate hydrolases"/>
    <property type="match status" value="2"/>
</dbReference>
<dbReference type="InterPro" id="IPR051539">
    <property type="entry name" value="T4SS-coupling_protein"/>
</dbReference>
<keyword evidence="2" id="KW-1003">Cell membrane</keyword>
<sequence>MLDRKKNDGSLVELTRGGQTLTHFLRMLHQILSRYIKIVLLAYVIGSVGIGYLLSSETDLKMGSQYAISAFRVEYLLDKNVKTQLILPSGKSVTVTHGQIVNSSKMRNHFDIIKGKIYLGAIASLFLSALVAVFLFRFLRKRGKNDAKDEHIRGASIGNKEELISAVKEKLKTAHLPSRYSLNSIPLLPAQECTSILLAGSPGVGKSTVIRDILRQGRTLNDKAVIYDISGEFTKRFYRKDVDVILNPFDKRSHSWTLWNEGRNEIAYNRLAHAAIPPVDKGDPFWSMAPQLVFSSIMDELGNRSESPSHEHLMNIILRMSDDKLAQVVAHQDARTVFNLDVEKMAGSLRAVITTYTRNLKYLSHMTGPQFSFRDWARNEDDRRWVFLTVRDDLKVTMMSALTMWIESACSAILSLEPSDERRILCAFDEIPTLHPIPSLLDFSGTGRKFGAVPILGFQSNSQLLEKYGEHRTKTLTDAAGVFMGFSIKGSDGAGWVAKQLGNSEIEEATENISIGAADVRDTTNVNRTTKERELLLYSQIQSLEDLHCLIRMGNGLPVTKLEYKHDNMPTIAKAIDETDIFKAQLFQTEFFIEKEIDAKSVVEGVIKHAKANNINDLLSWEAHKAIKEKQEAAHKKNSTGNSSTTDSDSENKPFGTLSNKTEQAISKAVEEVDKKASPSISIDSFKFGDN</sequence>
<dbReference type="InterPro" id="IPR019476">
    <property type="entry name" value="T4SS_TraD_DNA-bd"/>
</dbReference>
<reference evidence="9" key="1">
    <citation type="submission" date="2013-07" db="EMBL/GenBank/DDBJ databases">
        <title>Sub-species coevolution in mutualistic symbiosis.</title>
        <authorList>
            <person name="Murfin K."/>
            <person name="Klassen J."/>
            <person name="Lee M."/>
            <person name="Forst S."/>
            <person name="Stock P."/>
            <person name="Goodrich-Blair H."/>
        </authorList>
    </citation>
    <scope>NUCLEOTIDE SEQUENCE [LARGE SCALE GENOMIC DNA]</scope>
    <source>
        <strain evidence="9">Puntauvense</strain>
    </source>
</reference>
<dbReference type="AlphaFoldDB" id="A0A077N4P4"/>
<dbReference type="PANTHER" id="PTHR37937:SF1">
    <property type="entry name" value="CONJUGATIVE TRANSFER: DNA TRANSPORT"/>
    <property type="match status" value="1"/>
</dbReference>
<evidence type="ECO:0000256" key="3">
    <source>
        <dbReference type="ARBA" id="ARBA00022692"/>
    </source>
</evidence>
<evidence type="ECO:0000256" key="5">
    <source>
        <dbReference type="ARBA" id="ARBA00023136"/>
    </source>
</evidence>
<accession>A0A077N4P4</accession>